<reference evidence="1 2" key="2">
    <citation type="journal article" date="2022" name="Mol. Ecol. Resour.">
        <title>The genomes of chicory, endive, great burdock and yacon provide insights into Asteraceae paleo-polyploidization history and plant inulin production.</title>
        <authorList>
            <person name="Fan W."/>
            <person name="Wang S."/>
            <person name="Wang H."/>
            <person name="Wang A."/>
            <person name="Jiang F."/>
            <person name="Liu H."/>
            <person name="Zhao H."/>
            <person name="Xu D."/>
            <person name="Zhang Y."/>
        </authorList>
    </citation>
    <scope>NUCLEOTIDE SEQUENCE [LARGE SCALE GENOMIC DNA]</scope>
    <source>
        <strain evidence="2">cv. Punajuju</strain>
        <tissue evidence="1">Leaves</tissue>
    </source>
</reference>
<dbReference type="EMBL" id="CM042016">
    <property type="protein sequence ID" value="KAI3700836.1"/>
    <property type="molecule type" value="Genomic_DNA"/>
</dbReference>
<comment type="caution">
    <text evidence="1">The sequence shown here is derived from an EMBL/GenBank/DDBJ whole genome shotgun (WGS) entry which is preliminary data.</text>
</comment>
<organism evidence="1 2">
    <name type="scientific">Cichorium intybus</name>
    <name type="common">Chicory</name>
    <dbReference type="NCBI Taxonomy" id="13427"/>
    <lineage>
        <taxon>Eukaryota</taxon>
        <taxon>Viridiplantae</taxon>
        <taxon>Streptophyta</taxon>
        <taxon>Embryophyta</taxon>
        <taxon>Tracheophyta</taxon>
        <taxon>Spermatophyta</taxon>
        <taxon>Magnoliopsida</taxon>
        <taxon>eudicotyledons</taxon>
        <taxon>Gunneridae</taxon>
        <taxon>Pentapetalae</taxon>
        <taxon>asterids</taxon>
        <taxon>campanulids</taxon>
        <taxon>Asterales</taxon>
        <taxon>Asteraceae</taxon>
        <taxon>Cichorioideae</taxon>
        <taxon>Cichorieae</taxon>
        <taxon>Cichoriinae</taxon>
        <taxon>Cichorium</taxon>
    </lineage>
</organism>
<sequence length="102" mass="11187">MKRLSTLVLKDYPRRWANVLHDCGALVPILEVMNWGLESLKGGGFRGVGESVYVDGDGGLVWFGRESTSCLVDKSGSLIDPCSLIISNFFLDLKKVCEGNHV</sequence>
<evidence type="ECO:0000313" key="2">
    <source>
        <dbReference type="Proteomes" id="UP001055811"/>
    </source>
</evidence>
<evidence type="ECO:0000313" key="1">
    <source>
        <dbReference type="EMBL" id="KAI3700836.1"/>
    </source>
</evidence>
<gene>
    <name evidence="1" type="ORF">L2E82_45475</name>
</gene>
<proteinExistence type="predicted"/>
<accession>A0ACB8ZSZ6</accession>
<reference evidence="2" key="1">
    <citation type="journal article" date="2022" name="Mol. Ecol. Resour.">
        <title>The genomes of chicory, endive, great burdock and yacon provide insights into Asteraceae palaeo-polyploidization history and plant inulin production.</title>
        <authorList>
            <person name="Fan W."/>
            <person name="Wang S."/>
            <person name="Wang H."/>
            <person name="Wang A."/>
            <person name="Jiang F."/>
            <person name="Liu H."/>
            <person name="Zhao H."/>
            <person name="Xu D."/>
            <person name="Zhang Y."/>
        </authorList>
    </citation>
    <scope>NUCLEOTIDE SEQUENCE [LARGE SCALE GENOMIC DNA]</scope>
    <source>
        <strain evidence="2">cv. Punajuju</strain>
    </source>
</reference>
<dbReference type="Proteomes" id="UP001055811">
    <property type="component" value="Linkage Group LG08"/>
</dbReference>
<protein>
    <submittedName>
        <fullName evidence="1">Uncharacterized protein</fullName>
    </submittedName>
</protein>
<name>A0ACB8ZSZ6_CICIN</name>
<keyword evidence="2" id="KW-1185">Reference proteome</keyword>